<gene>
    <name evidence="2" type="ORF">ACGFZB_26915</name>
</gene>
<name>A0ABW7B9X3_9ACTN</name>
<organism evidence="2 3">
    <name type="scientific">Streptomyces cinerochromogenes</name>
    <dbReference type="NCBI Taxonomy" id="66422"/>
    <lineage>
        <taxon>Bacteria</taxon>
        <taxon>Bacillati</taxon>
        <taxon>Actinomycetota</taxon>
        <taxon>Actinomycetes</taxon>
        <taxon>Kitasatosporales</taxon>
        <taxon>Streptomycetaceae</taxon>
        <taxon>Streptomyces</taxon>
    </lineage>
</organism>
<reference evidence="2 3" key="1">
    <citation type="submission" date="2024-10" db="EMBL/GenBank/DDBJ databases">
        <title>The Natural Products Discovery Center: Release of the First 8490 Sequenced Strains for Exploring Actinobacteria Biosynthetic Diversity.</title>
        <authorList>
            <person name="Kalkreuter E."/>
            <person name="Kautsar S.A."/>
            <person name="Yang D."/>
            <person name="Bader C.D."/>
            <person name="Teijaro C.N."/>
            <person name="Fluegel L."/>
            <person name="Davis C.M."/>
            <person name="Simpson J.R."/>
            <person name="Lauterbach L."/>
            <person name="Steele A.D."/>
            <person name="Gui C."/>
            <person name="Meng S."/>
            <person name="Li G."/>
            <person name="Viehrig K."/>
            <person name="Ye F."/>
            <person name="Su P."/>
            <person name="Kiefer A.F."/>
            <person name="Nichols A."/>
            <person name="Cepeda A.J."/>
            <person name="Yan W."/>
            <person name="Fan B."/>
            <person name="Jiang Y."/>
            <person name="Adhikari A."/>
            <person name="Zheng C.-J."/>
            <person name="Schuster L."/>
            <person name="Cowan T.M."/>
            <person name="Smanski M.J."/>
            <person name="Chevrette M.G."/>
            <person name="De Carvalho L.P.S."/>
            <person name="Shen B."/>
        </authorList>
    </citation>
    <scope>NUCLEOTIDE SEQUENCE [LARGE SCALE GENOMIC DNA]</scope>
    <source>
        <strain evidence="2 3">NPDC048320</strain>
    </source>
</reference>
<keyword evidence="3" id="KW-1185">Reference proteome</keyword>
<dbReference type="Proteomes" id="UP001604267">
    <property type="component" value="Unassembled WGS sequence"/>
</dbReference>
<sequence>MDARPNPFESPVANEPIRHVNAAGQILKDSPPPATTQELVRAQGGRSATKRGQTHVSHAELSTL</sequence>
<evidence type="ECO:0000313" key="2">
    <source>
        <dbReference type="EMBL" id="MFG3013993.1"/>
    </source>
</evidence>
<feature type="compositionally biased region" description="Polar residues" evidence="1">
    <location>
        <begin position="54"/>
        <end position="64"/>
    </location>
</feature>
<feature type="region of interest" description="Disordered" evidence="1">
    <location>
        <begin position="23"/>
        <end position="64"/>
    </location>
</feature>
<protein>
    <submittedName>
        <fullName evidence="2">Uncharacterized protein</fullName>
    </submittedName>
</protein>
<evidence type="ECO:0000313" key="3">
    <source>
        <dbReference type="Proteomes" id="UP001604267"/>
    </source>
</evidence>
<proteinExistence type="predicted"/>
<accession>A0ABW7B9X3</accession>
<dbReference type="EMBL" id="JBICYV010000013">
    <property type="protein sequence ID" value="MFG3013993.1"/>
    <property type="molecule type" value="Genomic_DNA"/>
</dbReference>
<comment type="caution">
    <text evidence="2">The sequence shown here is derived from an EMBL/GenBank/DDBJ whole genome shotgun (WGS) entry which is preliminary data.</text>
</comment>
<evidence type="ECO:0000256" key="1">
    <source>
        <dbReference type="SAM" id="MobiDB-lite"/>
    </source>
</evidence>
<dbReference type="RefSeq" id="WP_392820123.1">
    <property type="nucleotide sequence ID" value="NZ_JBICYV010000013.1"/>
</dbReference>